<dbReference type="Proteomes" id="UP000662840">
    <property type="component" value="Chromosome"/>
</dbReference>
<protein>
    <submittedName>
        <fullName evidence="1">Uncharacterized protein</fullName>
    </submittedName>
</protein>
<keyword evidence="2" id="KW-1185">Reference proteome</keyword>
<dbReference type="RefSeq" id="WP_024015242.1">
    <property type="nucleotide sequence ID" value="NZ_CP024970.1"/>
</dbReference>
<dbReference type="EMBL" id="CP066796">
    <property type="protein sequence ID" value="QSI93248.1"/>
    <property type="molecule type" value="Genomic_DNA"/>
</dbReference>
<organism evidence="1 2">
    <name type="scientific">Erwinia amylovora</name>
    <name type="common">Fire blight bacteria</name>
    <dbReference type="NCBI Taxonomy" id="552"/>
    <lineage>
        <taxon>Bacteria</taxon>
        <taxon>Pseudomonadati</taxon>
        <taxon>Pseudomonadota</taxon>
        <taxon>Gammaproteobacteria</taxon>
        <taxon>Enterobacterales</taxon>
        <taxon>Erwiniaceae</taxon>
        <taxon>Erwinia</taxon>
    </lineage>
</organism>
<evidence type="ECO:0000313" key="2">
    <source>
        <dbReference type="Proteomes" id="UP000662840"/>
    </source>
</evidence>
<name>A0ABX7MLD5_ERWAM</name>
<evidence type="ECO:0000313" key="1">
    <source>
        <dbReference type="EMBL" id="QSI93248.1"/>
    </source>
</evidence>
<gene>
    <name evidence="1" type="ORF">JGC47_08240</name>
</gene>
<dbReference type="GeneID" id="97605966"/>
<sequence>MDLVDNASFKASMEPGAIATRAIRYHLAASEQSIDWTCLYPAAFPEPRPRTAKFRPGSTTLLMSGDKPAAYGVADLSAALFDELEPPCMFTNISLLVDHRLAPSWRPIYCILKKLRFRQDFLVNLMANFINTGLP</sequence>
<reference evidence="1 2" key="1">
    <citation type="submission" date="2020-12" db="EMBL/GenBank/DDBJ databases">
        <title>Genome sequence of Erwinia amylovora ATCC15580, a type strain.</title>
        <authorList>
            <person name="Kang I.-J."/>
            <person name="Roh E."/>
        </authorList>
    </citation>
    <scope>NUCLEOTIDE SEQUENCE [LARGE SCALE GENOMIC DNA]</scope>
    <source>
        <strain evidence="1 2">ATCC 15580</strain>
    </source>
</reference>
<proteinExistence type="predicted"/>
<accession>A0ABX7MLD5</accession>
<dbReference type="Gene3D" id="3.40.50.720">
    <property type="entry name" value="NAD(P)-binding Rossmann-like Domain"/>
    <property type="match status" value="1"/>
</dbReference>